<dbReference type="GO" id="GO:0033539">
    <property type="term" value="P:fatty acid beta-oxidation using acyl-CoA dehydrogenase"/>
    <property type="evidence" value="ECO:0007669"/>
    <property type="project" value="TreeGrafter"/>
</dbReference>
<dbReference type="Gene3D" id="2.40.110.10">
    <property type="entry name" value="Butyryl-CoA Dehydrogenase, subunit A, domain 2"/>
    <property type="match status" value="1"/>
</dbReference>
<dbReference type="InterPro" id="IPR006091">
    <property type="entry name" value="Acyl-CoA_Oxase/DH_mid-dom"/>
</dbReference>
<evidence type="ECO:0000256" key="1">
    <source>
        <dbReference type="ARBA" id="ARBA00001974"/>
    </source>
</evidence>
<dbReference type="Gene3D" id="1.20.140.10">
    <property type="entry name" value="Butyryl-CoA Dehydrogenase, subunit A, domain 3"/>
    <property type="match status" value="1"/>
</dbReference>
<dbReference type="GO" id="GO:0003995">
    <property type="term" value="F:acyl-CoA dehydrogenase activity"/>
    <property type="evidence" value="ECO:0007669"/>
    <property type="project" value="TreeGrafter"/>
</dbReference>
<feature type="domain" description="Acyl-CoA oxidase/dehydrogenase middle" evidence="8">
    <location>
        <begin position="73"/>
        <end position="172"/>
    </location>
</feature>
<protein>
    <submittedName>
        <fullName evidence="9">Acyl-CoA dehydrogenase family member 11</fullName>
    </submittedName>
</protein>
<dbReference type="PANTHER" id="PTHR48083:SF13">
    <property type="entry name" value="ACYL-COA DEHYDROGENASE FAMILY MEMBER 11"/>
    <property type="match status" value="1"/>
</dbReference>
<evidence type="ECO:0000259" key="8">
    <source>
        <dbReference type="Pfam" id="PF02770"/>
    </source>
</evidence>
<dbReference type="FunFam" id="2.40.110.10:FF:000002">
    <property type="entry name" value="Acyl-CoA dehydrogenase fadE12"/>
    <property type="match status" value="1"/>
</dbReference>
<dbReference type="GO" id="GO:0050660">
    <property type="term" value="F:flavin adenine dinucleotide binding"/>
    <property type="evidence" value="ECO:0007669"/>
    <property type="project" value="InterPro"/>
</dbReference>
<evidence type="ECO:0000259" key="7">
    <source>
        <dbReference type="Pfam" id="PF00441"/>
    </source>
</evidence>
<dbReference type="InterPro" id="IPR037069">
    <property type="entry name" value="AcylCoA_DH/ox_N_sf"/>
</dbReference>
<dbReference type="Pfam" id="PF02770">
    <property type="entry name" value="Acyl-CoA_dh_M"/>
    <property type="match status" value="1"/>
</dbReference>
<evidence type="ECO:0000256" key="2">
    <source>
        <dbReference type="ARBA" id="ARBA00009347"/>
    </source>
</evidence>
<sequence>MQALYAHAIDPDQQWVVPPIMEELKKKAREVGLWNLFLPGLSGFSQLEYAPMAEEMGRCPFASEVFNCSAPDTEPAVASSDATNIQCTITPSNHGDHYVVNGRKWWTSGAGDPRCAVAIVMGVTNPDADRLHRHSMILVPMATPEVRKIRPLTVFGYNDSPHGHYEVEFDQVKVPARNLILGEGRGFEIAQGRLGPGRIHHCMRTIGLSERALELMTQRAVSRRAFGHRLAWHQTVRVSIAESRLELDQSRLLVLRAAHAIDTLGTKAARKEIAGIKVVVANMGCRVIDRAIQIFGGAGVSNDVPLASWYAGVRSLRIADGPDIVHLETVAKEELKHQSKL</sequence>
<evidence type="ECO:0000256" key="6">
    <source>
        <dbReference type="RuleBase" id="RU362125"/>
    </source>
</evidence>
<comment type="similarity">
    <text evidence="2 6">Belongs to the acyl-CoA dehydrogenase family.</text>
</comment>
<reference evidence="9" key="1">
    <citation type="submission" date="2023-03" db="EMBL/GenBank/DDBJ databases">
        <authorList>
            <person name="Steffen K."/>
            <person name="Cardenas P."/>
        </authorList>
    </citation>
    <scope>NUCLEOTIDE SEQUENCE</scope>
</reference>
<dbReference type="SUPFAM" id="SSF56645">
    <property type="entry name" value="Acyl-CoA dehydrogenase NM domain-like"/>
    <property type="match status" value="1"/>
</dbReference>
<name>A0AA35RKE8_GEOBA</name>
<dbReference type="EMBL" id="CASHTH010001241">
    <property type="protein sequence ID" value="CAI8013155.1"/>
    <property type="molecule type" value="Genomic_DNA"/>
</dbReference>
<dbReference type="Pfam" id="PF00441">
    <property type="entry name" value="Acyl-CoA_dh_1"/>
    <property type="match status" value="1"/>
</dbReference>
<dbReference type="GO" id="GO:0005737">
    <property type="term" value="C:cytoplasm"/>
    <property type="evidence" value="ECO:0007669"/>
    <property type="project" value="TreeGrafter"/>
</dbReference>
<evidence type="ECO:0000313" key="10">
    <source>
        <dbReference type="Proteomes" id="UP001174909"/>
    </source>
</evidence>
<keyword evidence="3 6" id="KW-0285">Flavoprotein</keyword>
<comment type="caution">
    <text evidence="9">The sequence shown here is derived from an EMBL/GenBank/DDBJ whole genome shotgun (WGS) entry which is preliminary data.</text>
</comment>
<comment type="cofactor">
    <cofactor evidence="1 6">
        <name>FAD</name>
        <dbReference type="ChEBI" id="CHEBI:57692"/>
    </cofactor>
</comment>
<dbReference type="Proteomes" id="UP001174909">
    <property type="component" value="Unassembled WGS sequence"/>
</dbReference>
<keyword evidence="10" id="KW-1185">Reference proteome</keyword>
<dbReference type="AlphaFoldDB" id="A0AA35RKE8"/>
<dbReference type="InterPro" id="IPR009100">
    <property type="entry name" value="AcylCoA_DH/oxidase_NM_dom_sf"/>
</dbReference>
<evidence type="ECO:0000256" key="5">
    <source>
        <dbReference type="ARBA" id="ARBA00023002"/>
    </source>
</evidence>
<evidence type="ECO:0000256" key="3">
    <source>
        <dbReference type="ARBA" id="ARBA00022630"/>
    </source>
</evidence>
<gene>
    <name evidence="9" type="ORF">GBAR_LOCUS8381</name>
</gene>
<dbReference type="SUPFAM" id="SSF47203">
    <property type="entry name" value="Acyl-CoA dehydrogenase C-terminal domain-like"/>
    <property type="match status" value="1"/>
</dbReference>
<organism evidence="9 10">
    <name type="scientific">Geodia barretti</name>
    <name type="common">Barrett's horny sponge</name>
    <dbReference type="NCBI Taxonomy" id="519541"/>
    <lineage>
        <taxon>Eukaryota</taxon>
        <taxon>Metazoa</taxon>
        <taxon>Porifera</taxon>
        <taxon>Demospongiae</taxon>
        <taxon>Heteroscleromorpha</taxon>
        <taxon>Tetractinellida</taxon>
        <taxon>Astrophorina</taxon>
        <taxon>Geodiidae</taxon>
        <taxon>Geodia</taxon>
    </lineage>
</organism>
<evidence type="ECO:0000256" key="4">
    <source>
        <dbReference type="ARBA" id="ARBA00022827"/>
    </source>
</evidence>
<dbReference type="PANTHER" id="PTHR48083">
    <property type="entry name" value="MEDIUM-CHAIN SPECIFIC ACYL-COA DEHYDROGENASE, MITOCHONDRIAL-RELATED"/>
    <property type="match status" value="1"/>
</dbReference>
<keyword evidence="5 6" id="KW-0560">Oxidoreductase</keyword>
<feature type="domain" description="Acyl-CoA dehydrogenase/oxidase C-terminal" evidence="7">
    <location>
        <begin position="184"/>
        <end position="333"/>
    </location>
</feature>
<evidence type="ECO:0000313" key="9">
    <source>
        <dbReference type="EMBL" id="CAI8013155.1"/>
    </source>
</evidence>
<dbReference type="InterPro" id="IPR050741">
    <property type="entry name" value="Acyl-CoA_dehydrogenase"/>
</dbReference>
<dbReference type="InterPro" id="IPR009075">
    <property type="entry name" value="AcylCo_DH/oxidase_C"/>
</dbReference>
<keyword evidence="4 6" id="KW-0274">FAD</keyword>
<accession>A0AA35RKE8</accession>
<dbReference type="Gene3D" id="1.10.540.10">
    <property type="entry name" value="Acyl-CoA dehydrogenase/oxidase, N-terminal domain"/>
    <property type="match status" value="1"/>
</dbReference>
<proteinExistence type="inferred from homology"/>
<dbReference type="InterPro" id="IPR036250">
    <property type="entry name" value="AcylCo_DH-like_C"/>
</dbReference>
<dbReference type="InterPro" id="IPR046373">
    <property type="entry name" value="Acyl-CoA_Oxase/DH_mid-dom_sf"/>
</dbReference>